<evidence type="ECO:0000313" key="1">
    <source>
        <dbReference type="EMBL" id="EOP63142.1"/>
    </source>
</evidence>
<proteinExistence type="predicted"/>
<name>A0A9W5QG64_BACCE</name>
<evidence type="ECO:0000313" key="2">
    <source>
        <dbReference type="Proteomes" id="UP000013989"/>
    </source>
</evidence>
<organism evidence="1 2">
    <name type="scientific">Bacillus cereus ISP2954</name>
    <dbReference type="NCBI Taxonomy" id="1053215"/>
    <lineage>
        <taxon>Bacteria</taxon>
        <taxon>Bacillati</taxon>
        <taxon>Bacillota</taxon>
        <taxon>Bacilli</taxon>
        <taxon>Bacillales</taxon>
        <taxon>Bacillaceae</taxon>
        <taxon>Bacillus</taxon>
        <taxon>Bacillus cereus group</taxon>
    </lineage>
</organism>
<accession>A0A9W5QG64</accession>
<reference evidence="1 2" key="1">
    <citation type="submission" date="2012-12" db="EMBL/GenBank/DDBJ databases">
        <title>The Genome Sequence of Bacillus cereus ISP2954.</title>
        <authorList>
            <consortium name="The Broad Institute Genome Sequencing Platform"/>
            <consortium name="The Broad Institute Genome Sequencing Center for Infectious Disease"/>
            <person name="Feldgarden M."/>
            <person name="Van der Auwera G.A."/>
            <person name="Mahillon J."/>
            <person name="Duprez V."/>
            <person name="Timmery S."/>
            <person name="Mattelet C."/>
            <person name="Dierick K."/>
            <person name="Sun M."/>
            <person name="Yu Z."/>
            <person name="Zhu L."/>
            <person name="Hu X."/>
            <person name="Shank E.B."/>
            <person name="Swiecicka I."/>
            <person name="Hansen B.M."/>
            <person name="Andrup L."/>
            <person name="Walker B."/>
            <person name="Young S.K."/>
            <person name="Zeng Q."/>
            <person name="Gargeya S."/>
            <person name="Fitzgerald M."/>
            <person name="Haas B."/>
            <person name="Abouelleil A."/>
            <person name="Alvarado L."/>
            <person name="Arachchi H.M."/>
            <person name="Berlin A.M."/>
            <person name="Chapman S.B."/>
            <person name="Dewar J."/>
            <person name="Goldberg J."/>
            <person name="Griggs A."/>
            <person name="Gujja S."/>
            <person name="Hansen M."/>
            <person name="Howarth C."/>
            <person name="Imamovic A."/>
            <person name="Larimer J."/>
            <person name="McCowan C."/>
            <person name="Murphy C."/>
            <person name="Neiman D."/>
            <person name="Pearson M."/>
            <person name="Priest M."/>
            <person name="Roberts A."/>
            <person name="Saif S."/>
            <person name="Shea T."/>
            <person name="Sisk P."/>
            <person name="Sykes S."/>
            <person name="Wortman J."/>
            <person name="Nusbaum C."/>
            <person name="Birren B."/>
        </authorList>
    </citation>
    <scope>NUCLEOTIDE SEQUENCE [LARGE SCALE GENOMIC DNA]</scope>
    <source>
        <strain evidence="1 2">ISP2954</strain>
    </source>
</reference>
<dbReference type="Proteomes" id="UP000013989">
    <property type="component" value="Unassembled WGS sequence"/>
</dbReference>
<dbReference type="RefSeq" id="WP_016090558.1">
    <property type="nucleotide sequence ID" value="NZ_KB976754.1"/>
</dbReference>
<comment type="caution">
    <text evidence="1">The sequence shown here is derived from an EMBL/GenBank/DDBJ whole genome shotgun (WGS) entry which is preliminary data.</text>
</comment>
<sequence>MGKIIKRLLDHDEIHFQRAFIKKGTIFIKNDNSESVFRLDNMSVDLSYKEAGVSERLTYREMPSKQLVHKIVEKCNKAGLNGKKLIENLRTWRAKEFVKVEIEEEIFQELDGKLQEGVSTRLNEKEDNSDSLLTDIKKKIGFDFNNTENQKDVVHMNLPKNQILYGPPHAHQLKNLHYPQVSKNVILSKKLARKDDIFYESFNSR</sequence>
<protein>
    <submittedName>
        <fullName evidence="1">Uncharacterized protein</fullName>
    </submittedName>
</protein>
<gene>
    <name evidence="1" type="ORF">IGU_03601</name>
</gene>
<dbReference type="AlphaFoldDB" id="A0A9W5QG64"/>
<dbReference type="EMBL" id="AHEJ01000064">
    <property type="protein sequence ID" value="EOP63142.1"/>
    <property type="molecule type" value="Genomic_DNA"/>
</dbReference>